<dbReference type="AlphaFoldDB" id="A0A7J7HAQ3"/>
<dbReference type="InterPro" id="IPR006041">
    <property type="entry name" value="Pollen_Ole_e1_allergen"/>
</dbReference>
<dbReference type="Proteomes" id="UP000593564">
    <property type="component" value="Unassembled WGS sequence"/>
</dbReference>
<organism evidence="4 5">
    <name type="scientific">Camellia sinensis</name>
    <name type="common">Tea plant</name>
    <name type="synonym">Thea sinensis</name>
    <dbReference type="NCBI Taxonomy" id="4442"/>
    <lineage>
        <taxon>Eukaryota</taxon>
        <taxon>Viridiplantae</taxon>
        <taxon>Streptophyta</taxon>
        <taxon>Embryophyta</taxon>
        <taxon>Tracheophyta</taxon>
        <taxon>Spermatophyta</taxon>
        <taxon>Magnoliopsida</taxon>
        <taxon>eudicotyledons</taxon>
        <taxon>Gunneridae</taxon>
        <taxon>Pentapetalae</taxon>
        <taxon>asterids</taxon>
        <taxon>Ericales</taxon>
        <taxon>Theaceae</taxon>
        <taxon>Camellia</taxon>
    </lineage>
</organism>
<evidence type="ECO:0000313" key="5">
    <source>
        <dbReference type="Proteomes" id="UP000593564"/>
    </source>
</evidence>
<feature type="chain" id="PRO_5029462316" evidence="3">
    <location>
        <begin position="21"/>
        <end position="169"/>
    </location>
</feature>
<proteinExistence type="inferred from homology"/>
<dbReference type="EMBL" id="JACBKZ010000005">
    <property type="protein sequence ID" value="KAF5949829.1"/>
    <property type="molecule type" value="Genomic_DNA"/>
</dbReference>
<evidence type="ECO:0000256" key="1">
    <source>
        <dbReference type="ARBA" id="ARBA00010049"/>
    </source>
</evidence>
<feature type="signal peptide" evidence="3">
    <location>
        <begin position="1"/>
        <end position="20"/>
    </location>
</feature>
<evidence type="ECO:0000256" key="2">
    <source>
        <dbReference type="ARBA" id="ARBA00023157"/>
    </source>
</evidence>
<sequence>MAKAFVALITSALCLLALLASPIARKMNSSSKAMSTVTLAASCSRPESVTKFLVHAEVELNCRGQDNHTVTYTVSGKADKEGKYSLKVTGDHQDEICDVTAVNSPDTDCDESVSDINKARISLTGNSGMESTKRFANPIGFRKKELSCRLQEGARRTRFRPTPKLKTSL</sequence>
<accession>A0A7J7HAQ3</accession>
<keyword evidence="2" id="KW-1015">Disulfide bond</keyword>
<evidence type="ECO:0000313" key="4">
    <source>
        <dbReference type="EMBL" id="KAF5949829.1"/>
    </source>
</evidence>
<dbReference type="Pfam" id="PF01190">
    <property type="entry name" value="Pollen_Ole_e_1"/>
    <property type="match status" value="1"/>
</dbReference>
<dbReference type="PANTHER" id="PTHR31614:SF2">
    <property type="entry name" value="F28N24.16 PROTEIN"/>
    <property type="match status" value="1"/>
</dbReference>
<gene>
    <name evidence="4" type="ORF">HYC85_011822</name>
</gene>
<keyword evidence="3" id="KW-0732">Signal</keyword>
<reference evidence="5" key="1">
    <citation type="journal article" date="2020" name="Nat. Commun.">
        <title>Genome assembly of wild tea tree DASZ reveals pedigree and selection history of tea varieties.</title>
        <authorList>
            <person name="Zhang W."/>
            <person name="Zhang Y."/>
            <person name="Qiu H."/>
            <person name="Guo Y."/>
            <person name="Wan H."/>
            <person name="Zhang X."/>
            <person name="Scossa F."/>
            <person name="Alseekh S."/>
            <person name="Zhang Q."/>
            <person name="Wang P."/>
            <person name="Xu L."/>
            <person name="Schmidt M.H."/>
            <person name="Jia X."/>
            <person name="Li D."/>
            <person name="Zhu A."/>
            <person name="Guo F."/>
            <person name="Chen W."/>
            <person name="Ni D."/>
            <person name="Usadel B."/>
            <person name="Fernie A.R."/>
            <person name="Wen W."/>
        </authorList>
    </citation>
    <scope>NUCLEOTIDE SEQUENCE [LARGE SCALE GENOMIC DNA]</scope>
    <source>
        <strain evidence="5">cv. G240</strain>
    </source>
</reference>
<name>A0A7J7HAQ3_CAMSI</name>
<comment type="similarity">
    <text evidence="1">Belongs to the Ole e I family.</text>
</comment>
<dbReference type="PANTHER" id="PTHR31614">
    <property type="entry name" value="PROTEIN DOWNSTREAM OF FLC-RELATED"/>
    <property type="match status" value="1"/>
</dbReference>
<comment type="caution">
    <text evidence="4">The sequence shown here is derived from an EMBL/GenBank/DDBJ whole genome shotgun (WGS) entry which is preliminary data.</text>
</comment>
<protein>
    <submittedName>
        <fullName evidence="4">Uncharacterized protein</fullName>
    </submittedName>
</protein>
<keyword evidence="5" id="KW-1185">Reference proteome</keyword>
<reference evidence="4 5" key="2">
    <citation type="submission" date="2020-07" db="EMBL/GenBank/DDBJ databases">
        <title>Genome assembly of wild tea tree DASZ reveals pedigree and selection history of tea varieties.</title>
        <authorList>
            <person name="Zhang W."/>
        </authorList>
    </citation>
    <scope>NUCLEOTIDE SEQUENCE [LARGE SCALE GENOMIC DNA]</scope>
    <source>
        <strain evidence="5">cv. G240</strain>
        <tissue evidence="4">Leaf</tissue>
    </source>
</reference>
<evidence type="ECO:0000256" key="3">
    <source>
        <dbReference type="SAM" id="SignalP"/>
    </source>
</evidence>